<evidence type="ECO:0000313" key="13">
    <source>
        <dbReference type="EMBL" id="NXW40711.1"/>
    </source>
</evidence>
<feature type="compositionally biased region" description="Polar residues" evidence="9">
    <location>
        <begin position="633"/>
        <end position="645"/>
    </location>
</feature>
<dbReference type="PANTHER" id="PTHR15012">
    <property type="entry name" value="APICAL PROTEIN/SHROOM-RELATED"/>
    <property type="match status" value="1"/>
</dbReference>
<dbReference type="Gene3D" id="6.10.250.3120">
    <property type="match status" value="1"/>
</dbReference>
<dbReference type="GO" id="GO:0007015">
    <property type="term" value="P:actin filament organization"/>
    <property type="evidence" value="ECO:0007669"/>
    <property type="project" value="TreeGrafter"/>
</dbReference>
<evidence type="ECO:0000259" key="11">
    <source>
        <dbReference type="PROSITE" id="PS51306"/>
    </source>
</evidence>
<feature type="region of interest" description="Disordered" evidence="9">
    <location>
        <begin position="1428"/>
        <end position="1449"/>
    </location>
</feature>
<feature type="region of interest" description="Disordered" evidence="9">
    <location>
        <begin position="958"/>
        <end position="1317"/>
    </location>
</feature>
<dbReference type="PROSITE" id="PS50106">
    <property type="entry name" value="PDZ"/>
    <property type="match status" value="1"/>
</dbReference>
<keyword evidence="5 7" id="KW-0009">Actin-binding</keyword>
<evidence type="ECO:0000313" key="14">
    <source>
        <dbReference type="Proteomes" id="UP000551823"/>
    </source>
</evidence>
<dbReference type="InterPro" id="IPR036034">
    <property type="entry name" value="PDZ_sf"/>
</dbReference>
<dbReference type="Pfam" id="PF08687">
    <property type="entry name" value="ASD2"/>
    <property type="match status" value="1"/>
</dbReference>
<dbReference type="EMBL" id="VZZU01000075">
    <property type="protein sequence ID" value="NXW40711.1"/>
    <property type="molecule type" value="Genomic_DNA"/>
</dbReference>
<dbReference type="FunFam" id="2.30.42.10:FF:000251">
    <property type="entry name" value="Shroom family member 2"/>
    <property type="match status" value="1"/>
</dbReference>
<feature type="region of interest" description="Disordered" evidence="9">
    <location>
        <begin position="706"/>
        <end position="747"/>
    </location>
</feature>
<keyword evidence="4" id="KW-0493">Microtubule</keyword>
<feature type="non-terminal residue" evidence="13">
    <location>
        <position position="1633"/>
    </location>
</feature>
<feature type="coiled-coil region" evidence="8">
    <location>
        <begin position="1519"/>
        <end position="1575"/>
    </location>
</feature>
<dbReference type="Proteomes" id="UP000551823">
    <property type="component" value="Unassembled WGS sequence"/>
</dbReference>
<sequence length="1633" mass="182479">QIEDGSKAAAVDKLLAGDEIVGINDVGLSGFRQEAICLVKGSHKTLKLVVKRRSDLACRPHSWHATKFTESQPETATSHLSSSNACASWHSRYHASCSSHDLSNSWDQSSLHRTSDQFSSLGSMDSWDHTPQVAQYGRLSSARSNSSIDHLGSQSKRDSAYGSFSTSSSTPDHTLSSADTSSTENMLYKVGHWETAKHGNKSGQFLNDSSGIEDKPGYLPAPIQYENNKSPRIEEHPDGKLTSSGRSSFGPVWYVPDKKKSSSPPPPPPPLRSDSFAATKGHEKAHGPVFSEGASTQHFTALNRSQPRSDWNLEAAEQQRQPSRACDKRVSSSNYKSDLSSEHTFPWTGERYNSNAGTVSKLQSSLSSTDVRFAQPAYSYHHQHQHSDESTFFHNARILAAPKDQQHYLSYSGIQDAAEQKVDNTGQSRYYCVTAKQPAQGSSKPLQLKDDSWKPAVGADASLGPHENPAVVTMVQKPKYYLPQQSVECSLKGCENSSHYPVDREGGARSVVLEEAKKTHHTEKSGQKKNLESSSEESETSKISPQKTPMLHSLAQEGKKQSDNSPEAVTERQAPFDTHLSKQARRSDRFATTLRNEIQMRRAKLQKSRSAATLVGSSETEECNETWKPDSAANVTTSPDTNFSSTYKDHLKEAQARVLRATSFKRRDLEPSPTEYLPRSPERKTGSYNSSLLALVSEDASGFLEATQAKPNPTGSGTHHVSRVGARKRFTTEQKLKSYSEPEKMNEVGVSEDECRAHCHPNTSEEALGSFADRWKFFEETSKPVYRKSAQKPAPHGLAEGQPERLDRKARGGQEGEESWYERRGRAASVGLETAHASKDNVHHSSSSKAADRIVRSEQPQRLGTFAEYQASWKEQRKPMEPRSSGRYHSADNILDAGHEQHEKPQYTHERSRSSPSTDFYKQEVSVEVRRQAEDLKEDGERIFSKVNNLDERNCTVRQADTGALRENPQKRDQLDQNSGHKWKASVRPLHAREPTVPPHESRGRSGTLPSDYRYSQENVNEKSKDHSLPHLPCSEPQTLHENHSCLSRGKAEENHRVEPVLLNKKRGPAPQRPPPPKRDKYKRPDNSAPSLGTSSESLLVAPSRPFPSSSPSSAEVGASHSSLCQSPAAFNGKLKSANAQQLQQASSTENVCQHLEEKTHLRSESVLSSKYRYLQKPGMETSRSPSPQFAPQKLTDKPPVSVQDENPARIERVIDNNTTVKMVPIKIVHSESSAEKESRQSLVSTMEPPALPSGLEKDQIKTLSTSEQSYSRFCAYTRQSVEPEPEARTKPADPQPAEEPGSDSKDSSAATPAVSYVKAKEKTLEDWKSEELAREIVGRDKSLADILDPNVKIKTTMDLMVGIFPKDEHLLEEAQQRRKLLPKVPSPKISEEKKEEQSVPSAISLTTNSTYYSTSAPKAELLIKMKDMQEQQQQQQSEDDSEDELDHDLSEKKQELIDSISRKLQVLREARETLLEDIQANNILGEEVEAIVKEVCKPNEFDKFKMFIGDLDKVVNLLLSLSGRLARVENALNNLDENTSPEERRTLVEKQKLLTQQHEDAKELKENLDRRERIVFDILANYLSEENLADYEHFVKMKSALIIEQRELEDKIKLGEEQLKCLTDSLQPERLK</sequence>
<evidence type="ECO:0000256" key="2">
    <source>
        <dbReference type="ARBA" id="ARBA00006469"/>
    </source>
</evidence>
<dbReference type="SUPFAM" id="SSF50156">
    <property type="entry name" value="PDZ domain-like"/>
    <property type="match status" value="1"/>
</dbReference>
<feature type="compositionally biased region" description="Low complexity" evidence="9">
    <location>
        <begin position="1137"/>
        <end position="1148"/>
    </location>
</feature>
<dbReference type="InterPro" id="IPR014799">
    <property type="entry name" value="ASD2_dom"/>
</dbReference>
<reference evidence="13 14" key="1">
    <citation type="submission" date="2019-09" db="EMBL/GenBank/DDBJ databases">
        <title>Bird 10,000 Genomes (B10K) Project - Family phase.</title>
        <authorList>
            <person name="Zhang G."/>
        </authorList>
    </citation>
    <scope>NUCLEOTIDE SEQUENCE [LARGE SCALE GENOMIC DNA]</scope>
    <source>
        <strain evidence="13">B10K-DU-005-01</strain>
    </source>
</reference>
<gene>
    <name evidence="13" type="primary">Shroom2</name>
    <name evidence="13" type="ORF">NYCLEU_R06494</name>
</gene>
<keyword evidence="3" id="KW-0963">Cytoplasm</keyword>
<comment type="similarity">
    <text evidence="2">Belongs to the shroom family.</text>
</comment>
<feature type="compositionally biased region" description="Basic and acidic residues" evidence="9">
    <location>
        <begin position="730"/>
        <end position="746"/>
    </location>
</feature>
<feature type="compositionally biased region" description="Basic and acidic residues" evidence="9">
    <location>
        <begin position="802"/>
        <end position="825"/>
    </location>
</feature>
<feature type="domain" description="PDZ" evidence="10">
    <location>
        <begin position="1"/>
        <end position="54"/>
    </location>
</feature>
<evidence type="ECO:0000259" key="10">
    <source>
        <dbReference type="PROSITE" id="PS50106"/>
    </source>
</evidence>
<comment type="caution">
    <text evidence="13">The sequence shown here is derived from an EMBL/GenBank/DDBJ whole genome shotgun (WGS) entry which is preliminary data.</text>
</comment>
<feature type="compositionally biased region" description="Polar residues" evidence="9">
    <location>
        <begin position="1262"/>
        <end position="1272"/>
    </location>
</feature>
<feature type="compositionally biased region" description="Polar residues" evidence="9">
    <location>
        <begin position="709"/>
        <end position="719"/>
    </location>
</feature>
<feature type="non-terminal residue" evidence="13">
    <location>
        <position position="1"/>
    </location>
</feature>
<evidence type="ECO:0000259" key="12">
    <source>
        <dbReference type="PROSITE" id="PS51307"/>
    </source>
</evidence>
<evidence type="ECO:0000256" key="4">
    <source>
        <dbReference type="ARBA" id="ARBA00022701"/>
    </source>
</evidence>
<feature type="domain" description="ASD2" evidence="12">
    <location>
        <begin position="1331"/>
        <end position="1628"/>
    </location>
</feature>
<evidence type="ECO:0000256" key="9">
    <source>
        <dbReference type="SAM" id="MobiDB-lite"/>
    </source>
</evidence>
<feature type="region of interest" description="Disordered" evidence="9">
    <location>
        <begin position="660"/>
        <end position="688"/>
    </location>
</feature>
<dbReference type="GO" id="GO:0051015">
    <property type="term" value="F:actin filament binding"/>
    <property type="evidence" value="ECO:0007669"/>
    <property type="project" value="InterPro"/>
</dbReference>
<evidence type="ECO:0000256" key="5">
    <source>
        <dbReference type="ARBA" id="ARBA00023203"/>
    </source>
</evidence>
<name>A0A7L4BT45_9AVES</name>
<dbReference type="PROSITE" id="PS51307">
    <property type="entry name" value="ASD2"/>
    <property type="match status" value="1"/>
</dbReference>
<feature type="compositionally biased region" description="Basic and acidic residues" evidence="9">
    <location>
        <begin position="1229"/>
        <end position="1240"/>
    </location>
</feature>
<dbReference type="GO" id="GO:0043296">
    <property type="term" value="C:apical junction complex"/>
    <property type="evidence" value="ECO:0007669"/>
    <property type="project" value="TreeGrafter"/>
</dbReference>
<feature type="compositionally biased region" description="Basic and acidic residues" evidence="9">
    <location>
        <begin position="229"/>
        <end position="239"/>
    </location>
</feature>
<feature type="compositionally biased region" description="Basic and acidic residues" evidence="9">
    <location>
        <begin position="897"/>
        <end position="913"/>
    </location>
</feature>
<evidence type="ECO:0000256" key="7">
    <source>
        <dbReference type="PROSITE-ProRule" id="PRU00637"/>
    </source>
</evidence>
<dbReference type="InterPro" id="IPR014800">
    <property type="entry name" value="ASD1_dom"/>
</dbReference>
<feature type="compositionally biased region" description="Basic and acidic residues" evidence="9">
    <location>
        <begin position="516"/>
        <end position="531"/>
    </location>
</feature>
<protein>
    <submittedName>
        <fullName evidence="13">SHRM2 protein</fullName>
    </submittedName>
</protein>
<feature type="compositionally biased region" description="Acidic residues" evidence="9">
    <location>
        <begin position="1438"/>
        <end position="1447"/>
    </location>
</feature>
<keyword evidence="6" id="KW-0206">Cytoskeleton</keyword>
<accession>A0A7L4BT45</accession>
<feature type="region of interest" description="Disordered" evidence="9">
    <location>
        <begin position="140"/>
        <end position="180"/>
    </location>
</feature>
<organism evidence="13 14">
    <name type="scientific">Nyctiprogne leucopyga</name>
    <dbReference type="NCBI Taxonomy" id="382315"/>
    <lineage>
        <taxon>Eukaryota</taxon>
        <taxon>Metazoa</taxon>
        <taxon>Chordata</taxon>
        <taxon>Craniata</taxon>
        <taxon>Vertebrata</taxon>
        <taxon>Euteleostomi</taxon>
        <taxon>Archelosauria</taxon>
        <taxon>Archosauria</taxon>
        <taxon>Dinosauria</taxon>
        <taxon>Saurischia</taxon>
        <taxon>Theropoda</taxon>
        <taxon>Coelurosauria</taxon>
        <taxon>Aves</taxon>
        <taxon>Neognathae</taxon>
        <taxon>Neoaves</taxon>
        <taxon>Strisores</taxon>
        <taxon>Caprimulgiformes</taxon>
        <taxon>Caprimulgidae</taxon>
        <taxon>Chordeilinae</taxon>
        <taxon>Nyctiprogne</taxon>
    </lineage>
</organism>
<feature type="compositionally biased region" description="Basic and acidic residues" evidence="9">
    <location>
        <begin position="1020"/>
        <end position="1029"/>
    </location>
</feature>
<evidence type="ECO:0000256" key="1">
    <source>
        <dbReference type="ARBA" id="ARBA00004245"/>
    </source>
</evidence>
<dbReference type="GO" id="GO:0016324">
    <property type="term" value="C:apical plasma membrane"/>
    <property type="evidence" value="ECO:0007669"/>
    <property type="project" value="TreeGrafter"/>
</dbReference>
<dbReference type="GO" id="GO:0030864">
    <property type="term" value="C:cortical actin cytoskeleton"/>
    <property type="evidence" value="ECO:0007669"/>
    <property type="project" value="TreeGrafter"/>
</dbReference>
<proteinExistence type="inferred from homology"/>
<feature type="compositionally biased region" description="Basic residues" evidence="9">
    <location>
        <begin position="720"/>
        <end position="729"/>
    </location>
</feature>
<dbReference type="Gene3D" id="2.30.42.10">
    <property type="match status" value="1"/>
</dbReference>
<feature type="compositionally biased region" description="Polar residues" evidence="9">
    <location>
        <begin position="608"/>
        <end position="618"/>
    </location>
</feature>
<dbReference type="GO" id="GO:0005874">
    <property type="term" value="C:microtubule"/>
    <property type="evidence" value="ECO:0007669"/>
    <property type="project" value="UniProtKB-KW"/>
</dbReference>
<dbReference type="PANTHER" id="PTHR15012:SF8">
    <property type="entry name" value="PROTEIN SHROOM2"/>
    <property type="match status" value="1"/>
</dbReference>
<dbReference type="GO" id="GO:0005912">
    <property type="term" value="C:adherens junction"/>
    <property type="evidence" value="ECO:0007669"/>
    <property type="project" value="TreeGrafter"/>
</dbReference>
<evidence type="ECO:0000256" key="6">
    <source>
        <dbReference type="ARBA" id="ARBA00023212"/>
    </source>
</evidence>
<feature type="compositionally biased region" description="Polar residues" evidence="9">
    <location>
        <begin position="171"/>
        <end position="180"/>
    </location>
</feature>
<keyword evidence="8" id="KW-0175">Coiled coil</keyword>
<feature type="region of interest" description="Disordered" evidence="9">
    <location>
        <begin position="784"/>
        <end position="923"/>
    </location>
</feature>
<keyword evidence="14" id="KW-1185">Reference proteome</keyword>
<dbReference type="InterPro" id="IPR001478">
    <property type="entry name" value="PDZ"/>
</dbReference>
<feature type="region of interest" description="Disordered" evidence="9">
    <location>
        <begin position="198"/>
        <end position="294"/>
    </location>
</feature>
<feature type="domain" description="ASD1" evidence="11">
    <location>
        <begin position="651"/>
        <end position="749"/>
    </location>
</feature>
<dbReference type="Pfam" id="PF08688">
    <property type="entry name" value="ASD1"/>
    <property type="match status" value="1"/>
</dbReference>
<feature type="compositionally biased region" description="Polar residues" evidence="9">
    <location>
        <begin position="201"/>
        <end position="210"/>
    </location>
</feature>
<feature type="compositionally biased region" description="Polar residues" evidence="9">
    <location>
        <begin position="1088"/>
        <end position="1098"/>
    </location>
</feature>
<feature type="region of interest" description="Disordered" evidence="9">
    <location>
        <begin position="516"/>
        <end position="645"/>
    </location>
</feature>
<evidence type="ECO:0000256" key="3">
    <source>
        <dbReference type="ARBA" id="ARBA00022490"/>
    </source>
</evidence>
<feature type="compositionally biased region" description="Low complexity" evidence="9">
    <location>
        <begin position="1102"/>
        <end position="1123"/>
    </location>
</feature>
<feature type="compositionally biased region" description="Basic and acidic residues" evidence="9">
    <location>
        <begin position="1155"/>
        <end position="1164"/>
    </location>
</feature>
<comment type="subcellular location">
    <subcellularLocation>
        <location evidence="1">Cytoplasm</location>
        <location evidence="1">Cytoskeleton</location>
    </subcellularLocation>
</comment>
<evidence type="ECO:0000256" key="8">
    <source>
        <dbReference type="SAM" id="Coils"/>
    </source>
</evidence>
<dbReference type="PROSITE" id="PS51306">
    <property type="entry name" value="ASD1"/>
    <property type="match status" value="1"/>
</dbReference>
<feature type="compositionally biased region" description="Basic and acidic residues" evidence="9">
    <location>
        <begin position="1039"/>
        <end position="1059"/>
    </location>
</feature>
<dbReference type="InterPro" id="IPR027685">
    <property type="entry name" value="Shroom_fam"/>
</dbReference>
<feature type="region of interest" description="Disordered" evidence="9">
    <location>
        <begin position="314"/>
        <end position="346"/>
    </location>
</feature>
<feature type="compositionally biased region" description="Polar residues" evidence="9">
    <location>
        <begin position="141"/>
        <end position="154"/>
    </location>
</feature>
<feature type="compositionally biased region" description="Basic and acidic residues" evidence="9">
    <location>
        <begin position="1077"/>
        <end position="1086"/>
    </location>
</feature>